<dbReference type="GO" id="GO:0016020">
    <property type="term" value="C:membrane"/>
    <property type="evidence" value="ECO:0007669"/>
    <property type="project" value="UniProtKB-SubCell"/>
</dbReference>
<dbReference type="EnsemblMetazoa" id="MESCA000946-RA">
    <property type="protein sequence ID" value="MESCA000946-PA"/>
    <property type="gene ID" value="MESCA000946"/>
</dbReference>
<evidence type="ECO:0000313" key="9">
    <source>
        <dbReference type="Proteomes" id="UP000015102"/>
    </source>
</evidence>
<keyword evidence="4 5" id="KW-0472">Membrane</keyword>
<keyword evidence="9" id="KW-1185">Reference proteome</keyword>
<evidence type="ECO:0000259" key="7">
    <source>
        <dbReference type="Pfam" id="PF26037"/>
    </source>
</evidence>
<reference evidence="9" key="1">
    <citation type="submission" date="2013-02" db="EMBL/GenBank/DDBJ databases">
        <authorList>
            <person name="Hughes D."/>
        </authorList>
    </citation>
    <scope>NUCLEOTIDE SEQUENCE</scope>
    <source>
        <strain>Durham</strain>
        <strain evidence="9">NC isolate 2 -- Noor lab</strain>
    </source>
</reference>
<name>T1GCD6_MEGSC</name>
<evidence type="ECO:0000256" key="2">
    <source>
        <dbReference type="ARBA" id="ARBA00022692"/>
    </source>
</evidence>
<sequence length="242" mass="28091">MLFLLISTLHMFCLCYADYVLFWLLARINYIGKKEAGLMPDPYITISVNGSGVVAKICRGIIKAFEPATEEFDIDPIRCLPHPYIPDYFEYGKIGTLLLAAWLLLFLEPFALRFRVLILSKFYPERDRERAVWLHSEILIERTSFIKLARRQIRSRILKDDSKKSYRCVDFIRAKTNNHFSEEKSVKCSSINCPGKYCKSCFGELLEKCFLCHKPIDYNDNSDISDELGSSEGEENKELKIE</sequence>
<evidence type="ECO:0000313" key="8">
    <source>
        <dbReference type="EnsemblMetazoa" id="MESCA000946-PA"/>
    </source>
</evidence>
<keyword evidence="3 5" id="KW-1133">Transmembrane helix</keyword>
<dbReference type="HOGENOM" id="CLU_078897_0_0_1"/>
<dbReference type="InterPro" id="IPR058842">
    <property type="entry name" value="DCST1_C"/>
</dbReference>
<feature type="transmembrane region" description="Helical" evidence="5">
    <location>
        <begin position="94"/>
        <end position="112"/>
    </location>
</feature>
<dbReference type="AlphaFoldDB" id="T1GCD6"/>
<dbReference type="OMA" id="RSTCIRC"/>
<feature type="domain" description="Dendritic cell-specific transmembrane protein-like" evidence="6">
    <location>
        <begin position="1"/>
        <end position="135"/>
    </location>
</feature>
<evidence type="ECO:0000256" key="4">
    <source>
        <dbReference type="ARBA" id="ARBA00023136"/>
    </source>
</evidence>
<dbReference type="Pfam" id="PF26037">
    <property type="entry name" value="zf-RING_DCST1_C"/>
    <property type="match status" value="1"/>
</dbReference>
<reference evidence="8" key="2">
    <citation type="submission" date="2015-06" db="UniProtKB">
        <authorList>
            <consortium name="EnsemblMetazoa"/>
        </authorList>
    </citation>
    <scope>IDENTIFICATION</scope>
</reference>
<dbReference type="InterPro" id="IPR012858">
    <property type="entry name" value="DC_STAMP-like"/>
</dbReference>
<keyword evidence="2 5" id="KW-0812">Transmembrane</keyword>
<protein>
    <submittedName>
        <fullName evidence="8">Uncharacterized protein</fullName>
    </submittedName>
</protein>
<dbReference type="PANTHER" id="PTHR21041">
    <property type="entry name" value="DENDRITIC CELL-SPECIFIC TRANSMEMBRANE PROTEIN"/>
    <property type="match status" value="1"/>
</dbReference>
<feature type="domain" description="E3 ubiquitin-protein ligase DCST1-like C-terminal" evidence="7">
    <location>
        <begin position="181"/>
        <end position="215"/>
    </location>
</feature>
<evidence type="ECO:0000256" key="3">
    <source>
        <dbReference type="ARBA" id="ARBA00022989"/>
    </source>
</evidence>
<dbReference type="EMBL" id="CAQQ02071168">
    <property type="status" value="NOT_ANNOTATED_CDS"/>
    <property type="molecule type" value="Genomic_DNA"/>
</dbReference>
<comment type="subcellular location">
    <subcellularLocation>
        <location evidence="1">Membrane</location>
        <topology evidence="1">Multi-pass membrane protein</topology>
    </subcellularLocation>
</comment>
<organism evidence="8 9">
    <name type="scientific">Megaselia scalaris</name>
    <name type="common">Humpbacked fly</name>
    <name type="synonym">Phora scalaris</name>
    <dbReference type="NCBI Taxonomy" id="36166"/>
    <lineage>
        <taxon>Eukaryota</taxon>
        <taxon>Metazoa</taxon>
        <taxon>Ecdysozoa</taxon>
        <taxon>Arthropoda</taxon>
        <taxon>Hexapoda</taxon>
        <taxon>Insecta</taxon>
        <taxon>Pterygota</taxon>
        <taxon>Neoptera</taxon>
        <taxon>Endopterygota</taxon>
        <taxon>Diptera</taxon>
        <taxon>Brachycera</taxon>
        <taxon>Muscomorpha</taxon>
        <taxon>Platypezoidea</taxon>
        <taxon>Phoridae</taxon>
        <taxon>Megaseliini</taxon>
        <taxon>Megaselia</taxon>
    </lineage>
</organism>
<dbReference type="InterPro" id="IPR051856">
    <property type="entry name" value="CSR-E3_Ligase_Protein"/>
</dbReference>
<proteinExistence type="predicted"/>
<evidence type="ECO:0000259" key="6">
    <source>
        <dbReference type="Pfam" id="PF07782"/>
    </source>
</evidence>
<dbReference type="PANTHER" id="PTHR21041:SF9">
    <property type="entry name" value="DENDRITIC CELL-SPECIFIC TRANSMEMBRANE PROTEIN-LIKE DOMAIN-CONTAINING PROTEIN"/>
    <property type="match status" value="1"/>
</dbReference>
<dbReference type="Proteomes" id="UP000015102">
    <property type="component" value="Unassembled WGS sequence"/>
</dbReference>
<accession>T1GCD6</accession>
<evidence type="ECO:0000256" key="1">
    <source>
        <dbReference type="ARBA" id="ARBA00004141"/>
    </source>
</evidence>
<evidence type="ECO:0000256" key="5">
    <source>
        <dbReference type="SAM" id="Phobius"/>
    </source>
</evidence>
<dbReference type="Pfam" id="PF07782">
    <property type="entry name" value="DC_STAMP"/>
    <property type="match status" value="1"/>
</dbReference>